<sequence>MISISPSPTPPPPLRRARCPGGPVLAPVLAPALDDAQLAIAADGLALGQWARVRSLLTETGEDWDLRGHRLTVLATSPGSAAWAGDWWLAEPDSGDAATLLALATVRLALHGESSTQDAAEACATAARMLPEDPTPWLGALILARRTGTPDARDHAFRQIRARHRDHHHAHHLMTAALAEQQPGARDDPRHPAHAFAARAAARAPADSPLALLPVVAHAERYRVLAAGGLAPADPADCGHWSTRRAHQILHDAFDWWLEWGGEDHPRGKVDLNFLAHATFHEGRMAEAAALFQRIGPHPTRAPWSYTGHDADGAFRAARDTALRRAGDTTAP</sequence>
<dbReference type="EMBL" id="BLIP01000002">
    <property type="protein sequence ID" value="GFE25878.1"/>
    <property type="molecule type" value="Genomic_DNA"/>
</dbReference>
<gene>
    <name evidence="1" type="ORF">Sliba_63310</name>
</gene>
<name>A0A640TQS0_STRNI</name>
<comment type="caution">
    <text evidence="1">The sequence shown here is derived from an EMBL/GenBank/DDBJ whole genome shotgun (WGS) entry which is preliminary data.</text>
</comment>
<accession>A0A640TQS0</accession>
<protein>
    <recommendedName>
        <fullName evidence="3">DUF4034 domain-containing protein</fullName>
    </recommendedName>
</protein>
<evidence type="ECO:0000313" key="1">
    <source>
        <dbReference type="EMBL" id="GFE25878.1"/>
    </source>
</evidence>
<evidence type="ECO:0008006" key="3">
    <source>
        <dbReference type="Google" id="ProtNLM"/>
    </source>
</evidence>
<organism evidence="1 2">
    <name type="scientific">Streptomyces nigrescens</name>
    <dbReference type="NCBI Taxonomy" id="1920"/>
    <lineage>
        <taxon>Bacteria</taxon>
        <taxon>Bacillati</taxon>
        <taxon>Actinomycetota</taxon>
        <taxon>Actinomycetes</taxon>
        <taxon>Kitasatosporales</taxon>
        <taxon>Streptomycetaceae</taxon>
        <taxon>Streptomyces</taxon>
    </lineage>
</organism>
<reference evidence="1 2" key="1">
    <citation type="submission" date="2019-12" db="EMBL/GenBank/DDBJ databases">
        <title>Whole genome shotgun sequence of Streptomyces libani subsp. libani NBRC 13452.</title>
        <authorList>
            <person name="Ichikawa N."/>
            <person name="Kimura A."/>
            <person name="Kitahashi Y."/>
            <person name="Komaki H."/>
            <person name="Tamura T."/>
        </authorList>
    </citation>
    <scope>NUCLEOTIDE SEQUENCE [LARGE SCALE GENOMIC DNA]</scope>
    <source>
        <strain evidence="1 2">NBRC 13452</strain>
    </source>
</reference>
<proteinExistence type="predicted"/>
<evidence type="ECO:0000313" key="2">
    <source>
        <dbReference type="Proteomes" id="UP000429552"/>
    </source>
</evidence>
<dbReference type="AlphaFoldDB" id="A0A640TQS0"/>
<dbReference type="Proteomes" id="UP000429552">
    <property type="component" value="Unassembled WGS sequence"/>
</dbReference>